<dbReference type="GO" id="GO:0032259">
    <property type="term" value="P:methylation"/>
    <property type="evidence" value="ECO:0007669"/>
    <property type="project" value="UniProtKB-KW"/>
</dbReference>
<dbReference type="CDD" id="cd02440">
    <property type="entry name" value="AdoMet_MTases"/>
    <property type="match status" value="1"/>
</dbReference>
<proteinExistence type="predicted"/>
<reference evidence="3" key="1">
    <citation type="submission" date="2015-03" db="EMBL/GenBank/DDBJ databases">
        <authorList>
            <person name="Urmite Genomes"/>
        </authorList>
    </citation>
    <scope>NUCLEOTIDE SEQUENCE [LARGE SCALE GENOMIC DNA]</scope>
    <source>
        <strain evidence="3">CSUR P1344</strain>
    </source>
</reference>
<dbReference type="AlphaFoldDB" id="A0A0U1CUN8"/>
<accession>A0A0U1CUN8</accession>
<dbReference type="Gene3D" id="3.40.50.150">
    <property type="entry name" value="Vaccinia Virus protein VP39"/>
    <property type="match status" value="1"/>
</dbReference>
<name>A0A0U1CUN8_9MYCO</name>
<dbReference type="InterPro" id="IPR029063">
    <property type="entry name" value="SAM-dependent_MTases_sf"/>
</dbReference>
<evidence type="ECO:0000313" key="2">
    <source>
        <dbReference type="EMBL" id="CQD02267.1"/>
    </source>
</evidence>
<gene>
    <name evidence="2" type="primary">cmoB</name>
    <name evidence="2" type="ORF">BN000_00193</name>
</gene>
<dbReference type="GO" id="GO:0008168">
    <property type="term" value="F:methyltransferase activity"/>
    <property type="evidence" value="ECO:0007669"/>
    <property type="project" value="UniProtKB-KW"/>
</dbReference>
<organism evidence="2 3">
    <name type="scientific">Mycobacterium europaeum</name>
    <dbReference type="NCBI Taxonomy" id="761804"/>
    <lineage>
        <taxon>Bacteria</taxon>
        <taxon>Bacillati</taxon>
        <taxon>Actinomycetota</taxon>
        <taxon>Actinomycetes</taxon>
        <taxon>Mycobacteriales</taxon>
        <taxon>Mycobacteriaceae</taxon>
        <taxon>Mycobacterium</taxon>
        <taxon>Mycobacterium simiae complex</taxon>
    </lineage>
</organism>
<dbReference type="Pfam" id="PF08242">
    <property type="entry name" value="Methyltransf_12"/>
    <property type="match status" value="1"/>
</dbReference>
<dbReference type="SUPFAM" id="SSF53335">
    <property type="entry name" value="S-adenosyl-L-methionine-dependent methyltransferases"/>
    <property type="match status" value="1"/>
</dbReference>
<evidence type="ECO:0000259" key="1">
    <source>
        <dbReference type="Pfam" id="PF08242"/>
    </source>
</evidence>
<keyword evidence="2" id="KW-0489">Methyltransferase</keyword>
<dbReference type="RefSeq" id="WP_090417768.1">
    <property type="nucleotide sequence ID" value="NZ_CTEC01000001.1"/>
</dbReference>
<dbReference type="InterPro" id="IPR013217">
    <property type="entry name" value="Methyltransf_12"/>
</dbReference>
<protein>
    <submittedName>
        <fullName evidence="2">tRNA (Mo5U34)-methyltransferase</fullName>
    </submittedName>
</protein>
<dbReference type="EMBL" id="CTEC01000001">
    <property type="protein sequence ID" value="CQD02267.1"/>
    <property type="molecule type" value="Genomic_DNA"/>
</dbReference>
<sequence>MTDDPRGDGVSRQYDRWEYPPPVTDLAAWSTNHWDWFDPFRAHRVLWPNRDYQPDLDILIAGCGTFQAALFAFTNRTAKVVAIDVSRSALKHQQYLKDKHGLDNLELHLLPIEEVATLSRDFDLIVSTGVLHHMADPLAGLEALGGCLRTDGVLAVMLYAKYGRIGVDMLESVFRDLGLTQDDASVQLVKEAITVLPADHPVRSYLKNARDLMSDGALVDTFLHSRQRSYTVTECLDLVSSAGLAFQGWFHKTPYYPHHFVAPASRFQAMLDQLPDAQLWSVMERLQPANATHFFMACRPERPREHYAIDFSTAEALDYVPLARTACLLSGDEIHLPGAKLRLNPAQLPFVQQVDGRRTMRAIIESVAQRDDVGPENADRVREFGRKLFQSLWRIDFLAMALNPGLSR</sequence>
<evidence type="ECO:0000313" key="3">
    <source>
        <dbReference type="Proteomes" id="UP000199601"/>
    </source>
</evidence>
<feature type="domain" description="Methyltransferase type 12" evidence="1">
    <location>
        <begin position="61"/>
        <end position="154"/>
    </location>
</feature>
<keyword evidence="3" id="KW-1185">Reference proteome</keyword>
<dbReference type="Proteomes" id="UP000199601">
    <property type="component" value="Unassembled WGS sequence"/>
</dbReference>
<keyword evidence="2" id="KW-0808">Transferase</keyword>